<evidence type="ECO:0000256" key="1">
    <source>
        <dbReference type="ARBA" id="ARBA00012528"/>
    </source>
</evidence>
<feature type="domain" description="GGDEF" evidence="3">
    <location>
        <begin position="54"/>
        <end position="141"/>
    </location>
</feature>
<dbReference type="InterPro" id="IPR029787">
    <property type="entry name" value="Nucleotide_cyclase"/>
</dbReference>
<dbReference type="InterPro" id="IPR043128">
    <property type="entry name" value="Rev_trsase/Diguanyl_cyclase"/>
</dbReference>
<reference evidence="4 5" key="1">
    <citation type="submission" date="2019-12" db="EMBL/GenBank/DDBJ databases">
        <title>Devosia maris sp. nov., isolated from the deep seawater.</title>
        <authorList>
            <person name="Liu Y."/>
        </authorList>
    </citation>
    <scope>NUCLEOTIDE SEQUENCE [LARGE SCALE GENOMIC DNA]</scope>
    <source>
        <strain evidence="4 5">L53-10-65</strain>
    </source>
</reference>
<gene>
    <name evidence="4" type="ORF">GO014_18130</name>
</gene>
<keyword evidence="5" id="KW-1185">Reference proteome</keyword>
<evidence type="ECO:0000259" key="3">
    <source>
        <dbReference type="PROSITE" id="PS50887"/>
    </source>
</evidence>
<name>A0A7X3FUD8_9HYPH</name>
<dbReference type="PANTHER" id="PTHR45138:SF9">
    <property type="entry name" value="DIGUANYLATE CYCLASE DGCM-RELATED"/>
    <property type="match status" value="1"/>
</dbReference>
<proteinExistence type="predicted"/>
<dbReference type="SUPFAM" id="SSF55073">
    <property type="entry name" value="Nucleotide cyclase"/>
    <property type="match status" value="1"/>
</dbReference>
<evidence type="ECO:0000313" key="4">
    <source>
        <dbReference type="EMBL" id="MVT00939.1"/>
    </source>
</evidence>
<dbReference type="AlphaFoldDB" id="A0A7X3FUD8"/>
<organism evidence="4 5">
    <name type="scientific">Devosia marina</name>
    <dbReference type="NCBI Taxonomy" id="2683198"/>
    <lineage>
        <taxon>Bacteria</taxon>
        <taxon>Pseudomonadati</taxon>
        <taxon>Pseudomonadota</taxon>
        <taxon>Alphaproteobacteria</taxon>
        <taxon>Hyphomicrobiales</taxon>
        <taxon>Devosiaceae</taxon>
        <taxon>Devosia</taxon>
    </lineage>
</organism>
<sequence>MRPGIGSKQLGRGLHICCQRRWLHGDCCYHSAALTGLLNRRALFEEFDAKLPGASSTIVIFDLDQFKLINDNMGHAHGDELLKRFADTLGTPIRATASAGIAIPGKEEPFSSVLSRADAAHDKAEQAGRNQVHIAPFRLVA</sequence>
<protein>
    <recommendedName>
        <fullName evidence="1">diguanylate cyclase</fullName>
        <ecNumber evidence="1">2.7.7.65</ecNumber>
    </recommendedName>
</protein>
<dbReference type="PANTHER" id="PTHR45138">
    <property type="entry name" value="REGULATORY COMPONENTS OF SENSORY TRANSDUCTION SYSTEM"/>
    <property type="match status" value="1"/>
</dbReference>
<evidence type="ECO:0000256" key="2">
    <source>
        <dbReference type="ARBA" id="ARBA00034247"/>
    </source>
</evidence>
<dbReference type="Pfam" id="PF00990">
    <property type="entry name" value="GGDEF"/>
    <property type="match status" value="1"/>
</dbReference>
<comment type="caution">
    <text evidence="4">The sequence shown here is derived from an EMBL/GenBank/DDBJ whole genome shotgun (WGS) entry which is preliminary data.</text>
</comment>
<dbReference type="SMART" id="SM00267">
    <property type="entry name" value="GGDEF"/>
    <property type="match status" value="1"/>
</dbReference>
<dbReference type="CDD" id="cd01949">
    <property type="entry name" value="GGDEF"/>
    <property type="match status" value="1"/>
</dbReference>
<comment type="catalytic activity">
    <reaction evidence="2">
        <text>2 GTP = 3',3'-c-di-GMP + 2 diphosphate</text>
        <dbReference type="Rhea" id="RHEA:24898"/>
        <dbReference type="ChEBI" id="CHEBI:33019"/>
        <dbReference type="ChEBI" id="CHEBI:37565"/>
        <dbReference type="ChEBI" id="CHEBI:58805"/>
        <dbReference type="EC" id="2.7.7.65"/>
    </reaction>
</comment>
<dbReference type="Gene3D" id="3.30.70.270">
    <property type="match status" value="2"/>
</dbReference>
<dbReference type="Proteomes" id="UP000438106">
    <property type="component" value="Unassembled WGS sequence"/>
</dbReference>
<dbReference type="InterPro" id="IPR000160">
    <property type="entry name" value="GGDEF_dom"/>
</dbReference>
<dbReference type="InterPro" id="IPR050469">
    <property type="entry name" value="Diguanylate_Cyclase"/>
</dbReference>
<dbReference type="NCBIfam" id="TIGR00254">
    <property type="entry name" value="GGDEF"/>
    <property type="match status" value="1"/>
</dbReference>
<evidence type="ECO:0000313" key="5">
    <source>
        <dbReference type="Proteomes" id="UP000438106"/>
    </source>
</evidence>
<accession>A0A7X3FUD8</accession>
<dbReference type="EC" id="2.7.7.65" evidence="1"/>
<dbReference type="PROSITE" id="PS50887">
    <property type="entry name" value="GGDEF"/>
    <property type="match status" value="1"/>
</dbReference>
<dbReference type="GO" id="GO:0052621">
    <property type="term" value="F:diguanylate cyclase activity"/>
    <property type="evidence" value="ECO:0007669"/>
    <property type="project" value="UniProtKB-EC"/>
</dbReference>
<dbReference type="EMBL" id="WQRF01000012">
    <property type="protein sequence ID" value="MVT00939.1"/>
    <property type="molecule type" value="Genomic_DNA"/>
</dbReference>